<proteinExistence type="predicted"/>
<evidence type="ECO:0000256" key="1">
    <source>
        <dbReference type="ARBA" id="ARBA00022801"/>
    </source>
</evidence>
<dbReference type="InterPro" id="IPR050301">
    <property type="entry name" value="NTE"/>
</dbReference>
<name>A0A918DL99_9ALTE</name>
<feature type="domain" description="PNPLA" evidence="5">
    <location>
        <begin position="147"/>
        <end position="332"/>
    </location>
</feature>
<dbReference type="Gene3D" id="3.40.1090.10">
    <property type="entry name" value="Cytosolic phospholipase A2 catalytic domain"/>
    <property type="match status" value="2"/>
</dbReference>
<keyword evidence="3 4" id="KW-0443">Lipid metabolism</keyword>
<dbReference type="InterPro" id="IPR016035">
    <property type="entry name" value="Acyl_Trfase/lysoPLipase"/>
</dbReference>
<comment type="caution">
    <text evidence="4">Lacks conserved residue(s) required for the propagation of feature annotation.</text>
</comment>
<keyword evidence="2 4" id="KW-0442">Lipid degradation</keyword>
<sequence>MTNKTALNKVQLAIDNAASYNEFLQASLEHDQLSGADDWKQQDKSNDYDFRLIRKRVERMQAAKANNDAAGLMFILHEGIHGNLANIANPELGNYAKVGTKVLIQTFLDEVCSALEFIFNADERDIDFHEKLSFFEETTHAYGQSCLMLSGGAGLGFFHCGVVRSLLEHDLLPPVISGASAGSIVAALLATRRDAQLMDLLSPEAIYARFHKWSIWQGPGKGSWLDSTNLENALIELFDLLTFEDAYQLTGRQVTITVSPSDLHQYSRLLNAKTSPNAIITQAVRASCAIPLVFDPVQLKARNQAGDIVPYIPSRRFADGSLMADLPFNRLARLYGVNHSIVSQTNPLAVPFLSRRKQHSRGVLALTKRHLVGLAKSNSIYAFDIMENLVPGKAAKLGIHKLRSIIDQQYVGDINILPQQGLGSLKYLLANPTEQSISELIKSGERATWPQLDLIRRSTQISKQFRYYLQQLKQREAQILTNLPGPTSKPKQALG</sequence>
<reference evidence="6" key="2">
    <citation type="submission" date="2020-09" db="EMBL/GenBank/DDBJ databases">
        <authorList>
            <person name="Sun Q."/>
            <person name="Zhou Y."/>
        </authorList>
    </citation>
    <scope>NUCLEOTIDE SEQUENCE</scope>
    <source>
        <strain evidence="6">CGMCC 1.7086</strain>
    </source>
</reference>
<dbReference type="SUPFAM" id="SSF52151">
    <property type="entry name" value="FabD/lysophospholipase-like"/>
    <property type="match status" value="1"/>
</dbReference>
<dbReference type="InterPro" id="IPR002641">
    <property type="entry name" value="PNPLA_dom"/>
</dbReference>
<dbReference type="PANTHER" id="PTHR14226">
    <property type="entry name" value="NEUROPATHY TARGET ESTERASE/SWISS CHEESE D.MELANOGASTER"/>
    <property type="match status" value="1"/>
</dbReference>
<dbReference type="RefSeq" id="WP_188698025.1">
    <property type="nucleotide sequence ID" value="NZ_BMLS01000007.1"/>
</dbReference>
<keyword evidence="7" id="KW-1185">Reference proteome</keyword>
<dbReference type="Proteomes" id="UP000606935">
    <property type="component" value="Unassembled WGS sequence"/>
</dbReference>
<dbReference type="InterPro" id="IPR021771">
    <property type="entry name" value="Triacylglycerol_lipase_N"/>
</dbReference>
<evidence type="ECO:0000256" key="3">
    <source>
        <dbReference type="ARBA" id="ARBA00023098"/>
    </source>
</evidence>
<feature type="short sequence motif" description="GXSXG" evidence="4">
    <location>
        <begin position="178"/>
        <end position="182"/>
    </location>
</feature>
<evidence type="ECO:0000256" key="2">
    <source>
        <dbReference type="ARBA" id="ARBA00022963"/>
    </source>
</evidence>
<feature type="active site" description="Nucleophile" evidence="4">
    <location>
        <position position="180"/>
    </location>
</feature>
<reference evidence="6" key="1">
    <citation type="journal article" date="2014" name="Int. J. Syst. Evol. Microbiol.">
        <title>Complete genome sequence of Corynebacterium casei LMG S-19264T (=DSM 44701T), isolated from a smear-ripened cheese.</title>
        <authorList>
            <consortium name="US DOE Joint Genome Institute (JGI-PGF)"/>
            <person name="Walter F."/>
            <person name="Albersmeier A."/>
            <person name="Kalinowski J."/>
            <person name="Ruckert C."/>
        </authorList>
    </citation>
    <scope>NUCLEOTIDE SEQUENCE</scope>
    <source>
        <strain evidence="6">CGMCC 1.7086</strain>
    </source>
</reference>
<dbReference type="GO" id="GO:0016042">
    <property type="term" value="P:lipid catabolic process"/>
    <property type="evidence" value="ECO:0007669"/>
    <property type="project" value="UniProtKB-UniRule"/>
</dbReference>
<organism evidence="6 7">
    <name type="scientific">Bowmanella pacifica</name>
    <dbReference type="NCBI Taxonomy" id="502051"/>
    <lineage>
        <taxon>Bacteria</taxon>
        <taxon>Pseudomonadati</taxon>
        <taxon>Pseudomonadota</taxon>
        <taxon>Gammaproteobacteria</taxon>
        <taxon>Alteromonadales</taxon>
        <taxon>Alteromonadaceae</taxon>
        <taxon>Bowmanella</taxon>
    </lineage>
</organism>
<dbReference type="AlphaFoldDB" id="A0A918DL99"/>
<comment type="caution">
    <text evidence="6">The sequence shown here is derived from an EMBL/GenBank/DDBJ whole genome shotgun (WGS) entry which is preliminary data.</text>
</comment>
<accession>A0A918DL99</accession>
<dbReference type="GO" id="GO:0004806">
    <property type="term" value="F:triacylglycerol lipase activity"/>
    <property type="evidence" value="ECO:0007669"/>
    <property type="project" value="InterPro"/>
</dbReference>
<feature type="active site" description="Proton acceptor" evidence="4">
    <location>
        <position position="319"/>
    </location>
</feature>
<dbReference type="Pfam" id="PF11815">
    <property type="entry name" value="DUF3336"/>
    <property type="match status" value="1"/>
</dbReference>
<evidence type="ECO:0000313" key="6">
    <source>
        <dbReference type="EMBL" id="GGO73499.1"/>
    </source>
</evidence>
<dbReference type="CDD" id="cd07206">
    <property type="entry name" value="Pat_TGL3-4-5_SDP1"/>
    <property type="match status" value="1"/>
</dbReference>
<dbReference type="Pfam" id="PF01734">
    <property type="entry name" value="Patatin"/>
    <property type="match status" value="1"/>
</dbReference>
<dbReference type="EMBL" id="BMLS01000007">
    <property type="protein sequence ID" value="GGO73499.1"/>
    <property type="molecule type" value="Genomic_DNA"/>
</dbReference>
<evidence type="ECO:0000313" key="7">
    <source>
        <dbReference type="Proteomes" id="UP000606935"/>
    </source>
</evidence>
<gene>
    <name evidence="6" type="ORF">GCM10010982_34130</name>
</gene>
<dbReference type="PROSITE" id="PS51635">
    <property type="entry name" value="PNPLA"/>
    <property type="match status" value="1"/>
</dbReference>
<protein>
    <recommendedName>
        <fullName evidence="5">PNPLA domain-containing protein</fullName>
    </recommendedName>
</protein>
<keyword evidence="1 4" id="KW-0378">Hydrolase</keyword>
<dbReference type="PANTHER" id="PTHR14226:SF10">
    <property type="entry name" value="TRIACYLGLYCEROL LIPASE 4-RELATED"/>
    <property type="match status" value="1"/>
</dbReference>
<evidence type="ECO:0000256" key="4">
    <source>
        <dbReference type="PROSITE-ProRule" id="PRU01161"/>
    </source>
</evidence>
<evidence type="ECO:0000259" key="5">
    <source>
        <dbReference type="PROSITE" id="PS51635"/>
    </source>
</evidence>